<reference evidence="5" key="1">
    <citation type="journal article" date="2020" name="mSystems">
        <title>Genome- and Community-Level Interaction Insights into Carbon Utilization and Element Cycling Functions of Hydrothermarchaeota in Hydrothermal Sediment.</title>
        <authorList>
            <person name="Zhou Z."/>
            <person name="Liu Y."/>
            <person name="Xu W."/>
            <person name="Pan J."/>
            <person name="Luo Z.H."/>
            <person name="Li M."/>
        </authorList>
    </citation>
    <scope>NUCLEOTIDE SEQUENCE [LARGE SCALE GENOMIC DNA]</scope>
    <source>
        <strain evidence="5">SpSt-757</strain>
    </source>
</reference>
<comment type="function">
    <text evidence="4">This protein is located at the 30S-50S ribosomal subunit interface and may play a role in the structure and function of the aminoacyl-tRNA binding site.</text>
</comment>
<dbReference type="EMBL" id="DTGG01000089">
    <property type="protein sequence ID" value="HFZ09045.1"/>
    <property type="molecule type" value="Genomic_DNA"/>
</dbReference>
<organism evidence="5">
    <name type="scientific">candidate division CPR3 bacterium</name>
    <dbReference type="NCBI Taxonomy" id="2268181"/>
    <lineage>
        <taxon>Bacteria</taxon>
        <taxon>Bacteria division CPR3</taxon>
    </lineage>
</organism>
<protein>
    <recommendedName>
        <fullName evidence="4">50S ribosomal protein L19</fullName>
    </recommendedName>
</protein>
<dbReference type="PANTHER" id="PTHR15680">
    <property type="entry name" value="RIBOSOMAL PROTEIN L19"/>
    <property type="match status" value="1"/>
</dbReference>
<dbReference type="AlphaFoldDB" id="A0A7V3N663"/>
<sequence length="109" mass="12076">MAKKIDTKEEDRLSIKPGDTVSVYQKGQPVFSGVVLARRGGNGPSATFVVYAIMSGVGVEKIYPLHSPLITKIERIKSAKVRRAKLYYLRNKVGKGIKLKEKKTKSART</sequence>
<dbReference type="GO" id="GO:0022625">
    <property type="term" value="C:cytosolic large ribosomal subunit"/>
    <property type="evidence" value="ECO:0007669"/>
    <property type="project" value="TreeGrafter"/>
</dbReference>
<dbReference type="InterPro" id="IPR038657">
    <property type="entry name" value="Ribosomal_bL19_sf"/>
</dbReference>
<accession>A0A7V3N663</accession>
<comment type="similarity">
    <text evidence="1 4">Belongs to the bacterial ribosomal protein bL19 family.</text>
</comment>
<dbReference type="PANTHER" id="PTHR15680:SF9">
    <property type="entry name" value="LARGE RIBOSOMAL SUBUNIT PROTEIN BL19M"/>
    <property type="match status" value="1"/>
</dbReference>
<dbReference type="GO" id="GO:0006412">
    <property type="term" value="P:translation"/>
    <property type="evidence" value="ECO:0007669"/>
    <property type="project" value="InterPro"/>
</dbReference>
<evidence type="ECO:0000256" key="4">
    <source>
        <dbReference type="RuleBase" id="RU000559"/>
    </source>
</evidence>
<comment type="caution">
    <text evidence="5">The sequence shown here is derived from an EMBL/GenBank/DDBJ whole genome shotgun (WGS) entry which is preliminary data.</text>
</comment>
<dbReference type="Gene3D" id="2.30.30.790">
    <property type="match status" value="1"/>
</dbReference>
<dbReference type="GO" id="GO:0003735">
    <property type="term" value="F:structural constituent of ribosome"/>
    <property type="evidence" value="ECO:0007669"/>
    <property type="project" value="InterPro"/>
</dbReference>
<evidence type="ECO:0000256" key="2">
    <source>
        <dbReference type="ARBA" id="ARBA00022980"/>
    </source>
</evidence>
<dbReference type="Pfam" id="PF01245">
    <property type="entry name" value="Ribosomal_L19"/>
    <property type="match status" value="1"/>
</dbReference>
<evidence type="ECO:0000256" key="3">
    <source>
        <dbReference type="ARBA" id="ARBA00023274"/>
    </source>
</evidence>
<keyword evidence="2 5" id="KW-0689">Ribosomal protein</keyword>
<gene>
    <name evidence="5" type="ORF">ENV41_02805</name>
</gene>
<dbReference type="SUPFAM" id="SSF50104">
    <property type="entry name" value="Translation proteins SH3-like domain"/>
    <property type="match status" value="1"/>
</dbReference>
<dbReference type="InterPro" id="IPR001857">
    <property type="entry name" value="Ribosomal_bL19"/>
</dbReference>
<dbReference type="PRINTS" id="PR00061">
    <property type="entry name" value="RIBOSOMALL19"/>
</dbReference>
<evidence type="ECO:0000313" key="5">
    <source>
        <dbReference type="EMBL" id="HFZ09045.1"/>
    </source>
</evidence>
<keyword evidence="3 4" id="KW-0687">Ribonucleoprotein</keyword>
<name>A0A7V3N663_UNCC3</name>
<dbReference type="InterPro" id="IPR008991">
    <property type="entry name" value="Translation_prot_SH3-like_sf"/>
</dbReference>
<proteinExistence type="inferred from homology"/>
<evidence type="ECO:0000256" key="1">
    <source>
        <dbReference type="ARBA" id="ARBA00005781"/>
    </source>
</evidence>